<name>A0AAX2IBZ3_CAPSP</name>
<accession>A0AAX2IBZ3</accession>
<dbReference type="KEGG" id="cspu:CGC55_09005"/>
<dbReference type="RefSeq" id="WP_040360778.1">
    <property type="nucleotide sequence ID" value="NZ_CP022385.1"/>
</dbReference>
<evidence type="ECO:0008006" key="6">
    <source>
        <dbReference type="Google" id="ProtNLM"/>
    </source>
</evidence>
<keyword evidence="1" id="KW-0732">Signal</keyword>
<proteinExistence type="predicted"/>
<organism evidence="3 5">
    <name type="scientific">Capnocytophaga sputigena</name>
    <dbReference type="NCBI Taxonomy" id="1019"/>
    <lineage>
        <taxon>Bacteria</taxon>
        <taxon>Pseudomonadati</taxon>
        <taxon>Bacteroidota</taxon>
        <taxon>Flavobacteriia</taxon>
        <taxon>Flavobacteriales</taxon>
        <taxon>Flavobacteriaceae</taxon>
        <taxon>Capnocytophaga</taxon>
    </lineage>
</organism>
<dbReference type="Proteomes" id="UP000217301">
    <property type="component" value="Chromosome"/>
</dbReference>
<reference evidence="2" key="1">
    <citation type="journal article" date="2017" name="Genome Announc.">
        <title>Twelve Complete Reference Genomes of Clinical Isolates in the Capnocytophaga Genus.</title>
        <authorList>
            <person name="Villarma A."/>
            <person name="Gulvik C.A."/>
            <person name="Rowe L.A."/>
            <person name="Sheth M."/>
            <person name="Juieng P."/>
            <person name="Nicholson A.C."/>
            <person name="Loparev V.N."/>
            <person name="McQuiston J.R."/>
        </authorList>
    </citation>
    <scope>NUCLEOTIDE SEQUENCE</scope>
    <source>
        <strain evidence="2">KC1668</strain>
    </source>
</reference>
<evidence type="ECO:0000313" key="2">
    <source>
        <dbReference type="EMBL" id="ATA84632.1"/>
    </source>
</evidence>
<dbReference type="EMBL" id="CP022385">
    <property type="protein sequence ID" value="ATA84632.1"/>
    <property type="molecule type" value="Genomic_DNA"/>
</dbReference>
<reference evidence="3 5" key="3">
    <citation type="submission" date="2018-06" db="EMBL/GenBank/DDBJ databases">
        <authorList>
            <consortium name="Pathogen Informatics"/>
            <person name="Doyle S."/>
        </authorList>
    </citation>
    <scope>NUCLEOTIDE SEQUENCE [LARGE SCALE GENOMIC DNA]</scope>
    <source>
        <strain evidence="3 5">NCTC11653</strain>
    </source>
</reference>
<evidence type="ECO:0000256" key="1">
    <source>
        <dbReference type="SAM" id="SignalP"/>
    </source>
</evidence>
<feature type="chain" id="PRO_5043331958" description="YARHG domain-containing protein" evidence="1">
    <location>
        <begin position="19"/>
        <end position="304"/>
    </location>
</feature>
<dbReference type="EMBL" id="UAVP01000008">
    <property type="protein sequence ID" value="SQA75587.1"/>
    <property type="molecule type" value="Genomic_DNA"/>
</dbReference>
<dbReference type="Proteomes" id="UP000249902">
    <property type="component" value="Unassembled WGS sequence"/>
</dbReference>
<keyword evidence="4" id="KW-1185">Reference proteome</keyword>
<sequence length="304" mass="35726">MKQLVLYLSLFCSCAIMAQEQKYILLDSLTANFKVKQYTLDTSPYGVKNTIEVYNVFSEGYDLEVGKGYIILFSVLPDLNTKTNWEVIDFDKIKGSLFPTKNIFKRVVYKIFGLFSDKSLHIDRLKLVKKINNKYYASKICRVDDFYCMDYPRDMVVATKNFILNTNQPIKPINVLKEDYKKVLPNHPFPLSKDGGLLIPNIFENTYLSNIEEKWGDVMYYFYQFCNYDNRGIDELVYIKDKGIVAGAYGDYFYPIGKIDRTDTKRSDWNKVINDAKNRLLWAEELKKEWAEKEKQLENWKKGK</sequence>
<dbReference type="AlphaFoldDB" id="A0AAX2IBZ3"/>
<feature type="signal peptide" evidence="1">
    <location>
        <begin position="1"/>
        <end position="18"/>
    </location>
</feature>
<gene>
    <name evidence="2" type="ORF">CGC55_09005</name>
    <name evidence="3" type="ORF">NCTC11653_01492</name>
</gene>
<protein>
    <recommendedName>
        <fullName evidence="6">YARHG domain-containing protein</fullName>
    </recommendedName>
</protein>
<evidence type="ECO:0000313" key="5">
    <source>
        <dbReference type="Proteomes" id="UP000249902"/>
    </source>
</evidence>
<reference evidence="4" key="2">
    <citation type="submission" date="2017-06" db="EMBL/GenBank/DDBJ databases">
        <title>Capnocytophaga spp. assemblies.</title>
        <authorList>
            <person name="Gulvik C.A."/>
        </authorList>
    </citation>
    <scope>NUCLEOTIDE SEQUENCE [LARGE SCALE GENOMIC DNA]</scope>
    <source>
        <strain evidence="4">KC1668</strain>
    </source>
</reference>
<evidence type="ECO:0000313" key="3">
    <source>
        <dbReference type="EMBL" id="SQA75587.1"/>
    </source>
</evidence>
<evidence type="ECO:0000313" key="4">
    <source>
        <dbReference type="Proteomes" id="UP000217301"/>
    </source>
</evidence>